<reference evidence="2 3" key="1">
    <citation type="journal article" date="2017" name="Genome Biol.">
        <title>New reference genome sequences of hot pepper reveal the massive evolution of plant disease-resistance genes by retroduplication.</title>
        <authorList>
            <person name="Kim S."/>
            <person name="Park J."/>
            <person name="Yeom S.I."/>
            <person name="Kim Y.M."/>
            <person name="Seo E."/>
            <person name="Kim K.T."/>
            <person name="Kim M.S."/>
            <person name="Lee J.M."/>
            <person name="Cheong K."/>
            <person name="Shin H.S."/>
            <person name="Kim S.B."/>
            <person name="Han K."/>
            <person name="Lee J."/>
            <person name="Park M."/>
            <person name="Lee H.A."/>
            <person name="Lee H.Y."/>
            <person name="Lee Y."/>
            <person name="Oh S."/>
            <person name="Lee J.H."/>
            <person name="Choi E."/>
            <person name="Choi E."/>
            <person name="Lee S.E."/>
            <person name="Jeon J."/>
            <person name="Kim H."/>
            <person name="Choi G."/>
            <person name="Song H."/>
            <person name="Lee J."/>
            <person name="Lee S.C."/>
            <person name="Kwon J.K."/>
            <person name="Lee H.Y."/>
            <person name="Koo N."/>
            <person name="Hong Y."/>
            <person name="Kim R.W."/>
            <person name="Kang W.H."/>
            <person name="Huh J.H."/>
            <person name="Kang B.C."/>
            <person name="Yang T.J."/>
            <person name="Lee Y.H."/>
            <person name="Bennetzen J.L."/>
            <person name="Choi D."/>
        </authorList>
    </citation>
    <scope>NUCLEOTIDE SEQUENCE [LARGE SCALE GENOMIC DNA]</scope>
    <source>
        <strain evidence="3">cv. PBC81</strain>
    </source>
</reference>
<accession>A0A2G2WJ86</accession>
<evidence type="ECO:0000256" key="1">
    <source>
        <dbReference type="SAM" id="MobiDB-lite"/>
    </source>
</evidence>
<sequence length="128" mass="14246">MLMSSKDDGSLLTLTIEYWNAIDAHQLELSKLWCRTPYCKYVSTIQYTGKDCLSPAEEVISKIERNPVVESTEVALAPKGRSEAVTESSEASPFVEAFSNESTESTEDDTLGDQESVDDPHEIMFRSS</sequence>
<protein>
    <submittedName>
        <fullName evidence="2">Uncharacterized protein</fullName>
    </submittedName>
</protein>
<dbReference type="Proteomes" id="UP000224567">
    <property type="component" value="Unassembled WGS sequence"/>
</dbReference>
<gene>
    <name evidence="2" type="ORF">CQW23_14463</name>
</gene>
<dbReference type="EMBL" id="MLFT02000006">
    <property type="protein sequence ID" value="PHT45305.1"/>
    <property type="molecule type" value="Genomic_DNA"/>
</dbReference>
<keyword evidence="3" id="KW-1185">Reference proteome</keyword>
<comment type="caution">
    <text evidence="2">The sequence shown here is derived from an EMBL/GenBank/DDBJ whole genome shotgun (WGS) entry which is preliminary data.</text>
</comment>
<evidence type="ECO:0000313" key="3">
    <source>
        <dbReference type="Proteomes" id="UP000224567"/>
    </source>
</evidence>
<dbReference type="STRING" id="33114.A0A2G2WJ86"/>
<feature type="region of interest" description="Disordered" evidence="1">
    <location>
        <begin position="79"/>
        <end position="128"/>
    </location>
</feature>
<evidence type="ECO:0000313" key="2">
    <source>
        <dbReference type="EMBL" id="PHT45305.1"/>
    </source>
</evidence>
<feature type="compositionally biased region" description="Acidic residues" evidence="1">
    <location>
        <begin position="104"/>
        <end position="117"/>
    </location>
</feature>
<organism evidence="2 3">
    <name type="scientific">Capsicum baccatum</name>
    <name type="common">Peruvian pepper</name>
    <dbReference type="NCBI Taxonomy" id="33114"/>
    <lineage>
        <taxon>Eukaryota</taxon>
        <taxon>Viridiplantae</taxon>
        <taxon>Streptophyta</taxon>
        <taxon>Embryophyta</taxon>
        <taxon>Tracheophyta</taxon>
        <taxon>Spermatophyta</taxon>
        <taxon>Magnoliopsida</taxon>
        <taxon>eudicotyledons</taxon>
        <taxon>Gunneridae</taxon>
        <taxon>Pentapetalae</taxon>
        <taxon>asterids</taxon>
        <taxon>lamiids</taxon>
        <taxon>Solanales</taxon>
        <taxon>Solanaceae</taxon>
        <taxon>Solanoideae</taxon>
        <taxon>Capsiceae</taxon>
        <taxon>Capsicum</taxon>
    </lineage>
</organism>
<reference evidence="3" key="2">
    <citation type="journal article" date="2017" name="J. Anim. Genet.">
        <title>Multiple reference genome sequences of hot pepper reveal the massive evolution of plant disease resistance genes by retroduplication.</title>
        <authorList>
            <person name="Kim S."/>
            <person name="Park J."/>
            <person name="Yeom S.-I."/>
            <person name="Kim Y.-M."/>
            <person name="Seo E."/>
            <person name="Kim K.-T."/>
            <person name="Kim M.-S."/>
            <person name="Lee J.M."/>
            <person name="Cheong K."/>
            <person name="Shin H.-S."/>
            <person name="Kim S.-B."/>
            <person name="Han K."/>
            <person name="Lee J."/>
            <person name="Park M."/>
            <person name="Lee H.-A."/>
            <person name="Lee H.-Y."/>
            <person name="Lee Y."/>
            <person name="Oh S."/>
            <person name="Lee J.H."/>
            <person name="Choi E."/>
            <person name="Choi E."/>
            <person name="Lee S.E."/>
            <person name="Jeon J."/>
            <person name="Kim H."/>
            <person name="Choi G."/>
            <person name="Song H."/>
            <person name="Lee J."/>
            <person name="Lee S.-C."/>
            <person name="Kwon J.-K."/>
            <person name="Lee H.-Y."/>
            <person name="Koo N."/>
            <person name="Hong Y."/>
            <person name="Kim R.W."/>
            <person name="Kang W.-H."/>
            <person name="Huh J.H."/>
            <person name="Kang B.-C."/>
            <person name="Yang T.-J."/>
            <person name="Lee Y.-H."/>
            <person name="Bennetzen J.L."/>
            <person name="Choi D."/>
        </authorList>
    </citation>
    <scope>NUCLEOTIDE SEQUENCE [LARGE SCALE GENOMIC DNA]</scope>
    <source>
        <strain evidence="3">cv. PBC81</strain>
    </source>
</reference>
<name>A0A2G2WJ86_CAPBA</name>
<feature type="compositionally biased region" description="Basic and acidic residues" evidence="1">
    <location>
        <begin position="118"/>
        <end position="128"/>
    </location>
</feature>
<dbReference type="AlphaFoldDB" id="A0A2G2WJ86"/>
<proteinExistence type="predicted"/>